<dbReference type="SUPFAM" id="SSF46955">
    <property type="entry name" value="Putative DNA-binding domain"/>
    <property type="match status" value="1"/>
</dbReference>
<proteinExistence type="predicted"/>
<reference evidence="8" key="2">
    <citation type="submission" date="2012-04" db="EMBL/GenBank/DDBJ databases">
        <title>Complete genome sequence of Providencia stuartii clinical isolate MRSN 2154.</title>
        <authorList>
            <person name="Clifford R.J."/>
            <person name="Hang J."/>
            <person name="Riley M.C."/>
            <person name="Onmus-Leone F."/>
            <person name="Kuschner R.A."/>
            <person name="Lesho E.P."/>
            <person name="Waterman P.E."/>
        </authorList>
    </citation>
    <scope>NUCLEOTIDE SEQUENCE [LARGE SCALE GENOMIC DNA]</scope>
    <source>
        <strain evidence="8">MRSN 2154</strain>
    </source>
</reference>
<dbReference type="HOGENOM" id="CLU_060077_2_0_6"/>
<dbReference type="InterPro" id="IPR009061">
    <property type="entry name" value="DNA-bd_dom_put_sf"/>
</dbReference>
<reference evidence="7 8" key="1">
    <citation type="journal article" date="2012" name="J. Bacteriol.">
        <title>Complete Genome Sequence of Providencia stuartii Clinical Isolate MRSN 2154.</title>
        <authorList>
            <person name="Clifford R.J."/>
            <person name="Hang J."/>
            <person name="Riley M.C."/>
            <person name="Onmus-Leone F."/>
            <person name="Kuschner R.A."/>
            <person name="Lesho E.P."/>
            <person name="Waterman P.E."/>
        </authorList>
    </citation>
    <scope>NUCLEOTIDE SEQUENCE [LARGE SCALE GENOMIC DNA]</scope>
    <source>
        <strain evidence="7 8">MRSN 2154</strain>
    </source>
</reference>
<keyword evidence="1" id="KW-0678">Repressor</keyword>
<dbReference type="PROSITE" id="PS50937">
    <property type="entry name" value="HTH_MERR_2"/>
    <property type="match status" value="1"/>
</dbReference>
<dbReference type="EMBL" id="CP003488">
    <property type="protein sequence ID" value="AFH94335.1"/>
    <property type="molecule type" value="Genomic_DNA"/>
</dbReference>
<feature type="coiled-coil region" evidence="5">
    <location>
        <begin position="91"/>
        <end position="118"/>
    </location>
</feature>
<evidence type="ECO:0000256" key="2">
    <source>
        <dbReference type="ARBA" id="ARBA00023015"/>
    </source>
</evidence>
<dbReference type="RefSeq" id="WP_004915954.1">
    <property type="nucleotide sequence ID" value="NC_017731.1"/>
</dbReference>
<dbReference type="InterPro" id="IPR000551">
    <property type="entry name" value="MerR-type_HTH_dom"/>
</dbReference>
<organism evidence="7 8">
    <name type="scientific">Providencia stuartii (strain MRSN 2154)</name>
    <dbReference type="NCBI Taxonomy" id="1157951"/>
    <lineage>
        <taxon>Bacteria</taxon>
        <taxon>Pseudomonadati</taxon>
        <taxon>Pseudomonadota</taxon>
        <taxon>Gammaproteobacteria</taxon>
        <taxon>Enterobacterales</taxon>
        <taxon>Morganellaceae</taxon>
        <taxon>Providencia</taxon>
    </lineage>
</organism>
<protein>
    <submittedName>
        <fullName evidence="7">MerR family transcriptional regulator</fullName>
    </submittedName>
</protein>
<dbReference type="GeneID" id="93520905"/>
<dbReference type="Proteomes" id="UP000005012">
    <property type="component" value="Chromosome"/>
</dbReference>
<dbReference type="PRINTS" id="PR00040">
    <property type="entry name" value="HTHMERR"/>
</dbReference>
<keyword evidence="2" id="KW-0805">Transcription regulation</keyword>
<feature type="domain" description="HTH merR-type" evidence="6">
    <location>
        <begin position="1"/>
        <end position="69"/>
    </location>
</feature>
<dbReference type="PANTHER" id="PTHR30204">
    <property type="entry name" value="REDOX-CYCLING DRUG-SENSING TRANSCRIPTIONAL ACTIVATOR SOXR"/>
    <property type="match status" value="1"/>
</dbReference>
<evidence type="ECO:0000256" key="4">
    <source>
        <dbReference type="ARBA" id="ARBA00023163"/>
    </source>
</evidence>
<dbReference type="SMART" id="SM00422">
    <property type="entry name" value="HTH_MERR"/>
    <property type="match status" value="1"/>
</dbReference>
<dbReference type="GO" id="GO:0003700">
    <property type="term" value="F:DNA-binding transcription factor activity"/>
    <property type="evidence" value="ECO:0007669"/>
    <property type="project" value="InterPro"/>
</dbReference>
<evidence type="ECO:0000256" key="3">
    <source>
        <dbReference type="ARBA" id="ARBA00023125"/>
    </source>
</evidence>
<dbReference type="AlphaFoldDB" id="A0A140NMK1"/>
<dbReference type="PANTHER" id="PTHR30204:SF69">
    <property type="entry name" value="MERR-FAMILY TRANSCRIPTIONAL REGULATOR"/>
    <property type="match status" value="1"/>
</dbReference>
<evidence type="ECO:0000313" key="7">
    <source>
        <dbReference type="EMBL" id="AFH94335.1"/>
    </source>
</evidence>
<dbReference type="Pfam" id="PF13411">
    <property type="entry name" value="MerR_1"/>
    <property type="match status" value="1"/>
</dbReference>
<accession>A0A140NMK1</accession>
<keyword evidence="5" id="KW-0175">Coiled coil</keyword>
<dbReference type="KEGG" id="psi:S70_12440"/>
<gene>
    <name evidence="7" type="ordered locus">S70_12440</name>
</gene>
<name>A0A140NMK1_PROSM</name>
<dbReference type="InterPro" id="IPR047057">
    <property type="entry name" value="MerR_fam"/>
</dbReference>
<keyword evidence="4" id="KW-0804">Transcription</keyword>
<evidence type="ECO:0000256" key="5">
    <source>
        <dbReference type="SAM" id="Coils"/>
    </source>
</evidence>
<dbReference type="PATRIC" id="fig|1157951.4.peg.2506"/>
<evidence type="ECO:0000256" key="1">
    <source>
        <dbReference type="ARBA" id="ARBA00022491"/>
    </source>
</evidence>
<dbReference type="GO" id="GO:0003677">
    <property type="term" value="F:DNA binding"/>
    <property type="evidence" value="ECO:0007669"/>
    <property type="project" value="UniProtKB-KW"/>
</dbReference>
<dbReference type="Gene3D" id="1.10.1660.10">
    <property type="match status" value="1"/>
</dbReference>
<keyword evidence="3" id="KW-0238">DNA-binding</keyword>
<evidence type="ECO:0000259" key="6">
    <source>
        <dbReference type="PROSITE" id="PS50937"/>
    </source>
</evidence>
<sequence length="132" mass="15662">MKIGEVSKLFNIPRETIRFYEKEGLIVPPNRNDNNYRSYSENHIERLRFIKNCRSLNMSHREIKKLLDLVDNNSDDCELVEGVINSHLFNIRENIEKLKKLERELIILQDHSNEMNSNHKCGIIKNLLSKEI</sequence>
<evidence type="ECO:0000313" key="8">
    <source>
        <dbReference type="Proteomes" id="UP000005012"/>
    </source>
</evidence>
<dbReference type="OrthoDB" id="9808480at2"/>